<feature type="chain" id="PRO_5020835846" evidence="8">
    <location>
        <begin position="26"/>
        <end position="443"/>
    </location>
</feature>
<organism evidence="9 10">
    <name type="scientific">Reinekea marinisedimentorum</name>
    <dbReference type="NCBI Taxonomy" id="230495"/>
    <lineage>
        <taxon>Bacteria</taxon>
        <taxon>Pseudomonadati</taxon>
        <taxon>Pseudomonadota</taxon>
        <taxon>Gammaproteobacteria</taxon>
        <taxon>Oceanospirillales</taxon>
        <taxon>Saccharospirillaceae</taxon>
        <taxon>Reinekea</taxon>
    </lineage>
</organism>
<keyword evidence="3" id="KW-0813">Transport</keyword>
<keyword evidence="7" id="KW-0998">Cell outer membrane</keyword>
<comment type="subcellular location">
    <subcellularLocation>
        <location evidence="1">Cell outer membrane</location>
    </subcellularLocation>
</comment>
<protein>
    <submittedName>
        <fullName evidence="9">Adhesin transport system outer membrane protein</fullName>
    </submittedName>
</protein>
<dbReference type="OrthoDB" id="9814637at2"/>
<evidence type="ECO:0000256" key="8">
    <source>
        <dbReference type="SAM" id="SignalP"/>
    </source>
</evidence>
<keyword evidence="5" id="KW-0812">Transmembrane</keyword>
<keyword evidence="10" id="KW-1185">Reference proteome</keyword>
<dbReference type="Gene3D" id="1.20.1600.10">
    <property type="entry name" value="Outer membrane efflux proteins (OEP)"/>
    <property type="match status" value="1"/>
</dbReference>
<evidence type="ECO:0000256" key="3">
    <source>
        <dbReference type="ARBA" id="ARBA00022448"/>
    </source>
</evidence>
<name>A0A4R3HT16_9GAMM</name>
<keyword evidence="4" id="KW-1134">Transmembrane beta strand</keyword>
<keyword evidence="8" id="KW-0732">Signal</keyword>
<dbReference type="AlphaFoldDB" id="A0A4R3HT16"/>
<dbReference type="InterPro" id="IPR010130">
    <property type="entry name" value="T1SS_OMP_TolC"/>
</dbReference>
<dbReference type="PANTHER" id="PTHR30026">
    <property type="entry name" value="OUTER MEMBRANE PROTEIN TOLC"/>
    <property type="match status" value="1"/>
</dbReference>
<evidence type="ECO:0000256" key="2">
    <source>
        <dbReference type="ARBA" id="ARBA00007613"/>
    </source>
</evidence>
<evidence type="ECO:0000256" key="1">
    <source>
        <dbReference type="ARBA" id="ARBA00004442"/>
    </source>
</evidence>
<evidence type="ECO:0000313" key="9">
    <source>
        <dbReference type="EMBL" id="TCS36172.1"/>
    </source>
</evidence>
<keyword evidence="6" id="KW-0472">Membrane</keyword>
<dbReference type="GO" id="GO:1990281">
    <property type="term" value="C:efflux pump complex"/>
    <property type="evidence" value="ECO:0007669"/>
    <property type="project" value="TreeGrafter"/>
</dbReference>
<dbReference type="GO" id="GO:0009279">
    <property type="term" value="C:cell outer membrane"/>
    <property type="evidence" value="ECO:0007669"/>
    <property type="project" value="UniProtKB-SubCell"/>
</dbReference>
<accession>A0A4R3HT16</accession>
<evidence type="ECO:0000256" key="4">
    <source>
        <dbReference type="ARBA" id="ARBA00022452"/>
    </source>
</evidence>
<dbReference type="InterPro" id="IPR051906">
    <property type="entry name" value="TolC-like"/>
</dbReference>
<feature type="signal peptide" evidence="8">
    <location>
        <begin position="1"/>
        <end position="25"/>
    </location>
</feature>
<dbReference type="PANTHER" id="PTHR30026:SF22">
    <property type="entry name" value="OUTER MEMBRANE EFFLUX PROTEIN"/>
    <property type="match status" value="1"/>
</dbReference>
<comment type="caution">
    <text evidence="9">The sequence shown here is derived from an EMBL/GenBank/DDBJ whole genome shotgun (WGS) entry which is preliminary data.</text>
</comment>
<proteinExistence type="inferred from homology"/>
<dbReference type="GO" id="GO:0015562">
    <property type="term" value="F:efflux transmembrane transporter activity"/>
    <property type="evidence" value="ECO:0007669"/>
    <property type="project" value="InterPro"/>
</dbReference>
<comment type="similarity">
    <text evidence="2">Belongs to the outer membrane factor (OMF) (TC 1.B.17) family.</text>
</comment>
<gene>
    <name evidence="9" type="ORF">BCF53_12618</name>
</gene>
<dbReference type="EMBL" id="SLZR01000026">
    <property type="protein sequence ID" value="TCS36172.1"/>
    <property type="molecule type" value="Genomic_DNA"/>
</dbReference>
<dbReference type="GO" id="GO:0015288">
    <property type="term" value="F:porin activity"/>
    <property type="evidence" value="ECO:0007669"/>
    <property type="project" value="TreeGrafter"/>
</dbReference>
<dbReference type="InterPro" id="IPR003423">
    <property type="entry name" value="OMP_efflux"/>
</dbReference>
<evidence type="ECO:0000256" key="6">
    <source>
        <dbReference type="ARBA" id="ARBA00023136"/>
    </source>
</evidence>
<dbReference type="RefSeq" id="WP_132703953.1">
    <property type="nucleotide sequence ID" value="NZ_SLZR01000026.1"/>
</dbReference>
<reference evidence="9 10" key="1">
    <citation type="submission" date="2019-03" db="EMBL/GenBank/DDBJ databases">
        <title>Genomic Encyclopedia of Archaeal and Bacterial Type Strains, Phase II (KMG-II): from individual species to whole genera.</title>
        <authorList>
            <person name="Goeker M."/>
        </authorList>
    </citation>
    <scope>NUCLEOTIDE SEQUENCE [LARGE SCALE GENOMIC DNA]</scope>
    <source>
        <strain evidence="9 10">DSM 15388</strain>
    </source>
</reference>
<evidence type="ECO:0000256" key="5">
    <source>
        <dbReference type="ARBA" id="ARBA00022692"/>
    </source>
</evidence>
<dbReference type="Pfam" id="PF02321">
    <property type="entry name" value="OEP"/>
    <property type="match status" value="2"/>
</dbReference>
<dbReference type="Proteomes" id="UP000295793">
    <property type="component" value="Unassembled WGS sequence"/>
</dbReference>
<evidence type="ECO:0000313" key="10">
    <source>
        <dbReference type="Proteomes" id="UP000295793"/>
    </source>
</evidence>
<dbReference type="NCBIfam" id="TIGR01844">
    <property type="entry name" value="type_I_sec_TolC"/>
    <property type="match status" value="1"/>
</dbReference>
<sequence>MRKLKRVAAAATAVFAVGLHTAVSAQSLEQAVAFTLDSNPDLRVMFNQFKASQEQIAVAKGGYLPTLDVDAGIGPEHTNSPSLRDSGEDDGVNYIRKEVGLTFRQMLFQGFAVQSDITRTQAEAQADRYALLAEAENMALDVVEVYLDVLEAQQILDLSKLNLDKHMEVHEQIRQRTESGVGTSTDLTQINARVALARTNMISAQNNLLDAQSQFFGVVHQRPDALVPPIADADRVPQTKEIALAKGRESNPTLISARYDIEAAEAQHKNRKSENYPQVSFEIDARRTIDGDGVEGYENDLAAMIRVRWNLFNGGRDSAAVRESAYQLSEAKEINIRAYRQLEEGVELAWHAYELLNTQLTYVRQHVEAAYATKESYDKQFDIGRRSLLDLLDTENELFEARRSYISVDTQYQLSKYRLLNASGQLLDALRVAVPSQWQEEAE</sequence>
<dbReference type="SUPFAM" id="SSF56954">
    <property type="entry name" value="Outer membrane efflux proteins (OEP)"/>
    <property type="match status" value="1"/>
</dbReference>
<evidence type="ECO:0000256" key="7">
    <source>
        <dbReference type="ARBA" id="ARBA00023237"/>
    </source>
</evidence>